<feature type="compositionally biased region" description="Low complexity" evidence="1">
    <location>
        <begin position="115"/>
        <end position="124"/>
    </location>
</feature>
<dbReference type="AlphaFoldDB" id="A0A8J5MNL3"/>
<keyword evidence="3" id="KW-1185">Reference proteome</keyword>
<feature type="region of interest" description="Disordered" evidence="1">
    <location>
        <begin position="1"/>
        <end position="32"/>
    </location>
</feature>
<gene>
    <name evidence="2" type="ORF">Hamer_G024130</name>
</gene>
<feature type="compositionally biased region" description="Polar residues" evidence="1">
    <location>
        <begin position="66"/>
        <end position="84"/>
    </location>
</feature>
<accession>A0A8J5MNL3</accession>
<protein>
    <submittedName>
        <fullName evidence="2">Uncharacterized protein</fullName>
    </submittedName>
</protein>
<feature type="compositionally biased region" description="Basic and acidic residues" evidence="1">
    <location>
        <begin position="90"/>
        <end position="100"/>
    </location>
</feature>
<feature type="compositionally biased region" description="Low complexity" evidence="1">
    <location>
        <begin position="14"/>
        <end position="31"/>
    </location>
</feature>
<name>A0A8J5MNL3_HOMAM</name>
<evidence type="ECO:0000313" key="3">
    <source>
        <dbReference type="Proteomes" id="UP000747542"/>
    </source>
</evidence>
<feature type="region of interest" description="Disordered" evidence="1">
    <location>
        <begin position="63"/>
        <end position="140"/>
    </location>
</feature>
<evidence type="ECO:0000313" key="2">
    <source>
        <dbReference type="EMBL" id="KAG7158091.1"/>
    </source>
</evidence>
<evidence type="ECO:0000256" key="1">
    <source>
        <dbReference type="SAM" id="MobiDB-lite"/>
    </source>
</evidence>
<dbReference type="EMBL" id="JAHLQT010035751">
    <property type="protein sequence ID" value="KAG7158091.1"/>
    <property type="molecule type" value="Genomic_DNA"/>
</dbReference>
<comment type="caution">
    <text evidence="2">The sequence shown here is derived from an EMBL/GenBank/DDBJ whole genome shotgun (WGS) entry which is preliminary data.</text>
</comment>
<proteinExistence type="predicted"/>
<reference evidence="2" key="1">
    <citation type="journal article" date="2021" name="Sci. Adv.">
        <title>The American lobster genome reveals insights on longevity, neural, and immune adaptations.</title>
        <authorList>
            <person name="Polinski J.M."/>
            <person name="Zimin A.V."/>
            <person name="Clark K.F."/>
            <person name="Kohn A.B."/>
            <person name="Sadowski N."/>
            <person name="Timp W."/>
            <person name="Ptitsyn A."/>
            <person name="Khanna P."/>
            <person name="Romanova D.Y."/>
            <person name="Williams P."/>
            <person name="Greenwood S.J."/>
            <person name="Moroz L.L."/>
            <person name="Walt D.R."/>
            <person name="Bodnar A.G."/>
        </authorList>
    </citation>
    <scope>NUCLEOTIDE SEQUENCE</scope>
    <source>
        <strain evidence="2">GMGI-L3</strain>
    </source>
</reference>
<organism evidence="2 3">
    <name type="scientific">Homarus americanus</name>
    <name type="common">American lobster</name>
    <dbReference type="NCBI Taxonomy" id="6706"/>
    <lineage>
        <taxon>Eukaryota</taxon>
        <taxon>Metazoa</taxon>
        <taxon>Ecdysozoa</taxon>
        <taxon>Arthropoda</taxon>
        <taxon>Crustacea</taxon>
        <taxon>Multicrustacea</taxon>
        <taxon>Malacostraca</taxon>
        <taxon>Eumalacostraca</taxon>
        <taxon>Eucarida</taxon>
        <taxon>Decapoda</taxon>
        <taxon>Pleocyemata</taxon>
        <taxon>Astacidea</taxon>
        <taxon>Nephropoidea</taxon>
        <taxon>Nephropidae</taxon>
        <taxon>Homarus</taxon>
    </lineage>
</organism>
<sequence length="140" mass="15779">MIFGARQRGDLLRQLTSSDPSSQSGSSSQRQDLGMHIPMSHRHMGMSRSLHVIGTACVQERDKTTRTALTDSQRLLQSHQQHTTPYPPNERSDFSLRRSDPTLSRSDPPLRRSDSSLSRSNSPLRRPDPPTSITLPHRNL</sequence>
<dbReference type="Proteomes" id="UP000747542">
    <property type="component" value="Unassembled WGS sequence"/>
</dbReference>